<reference evidence="1 2" key="1">
    <citation type="journal article" date="2021" name="bioRxiv">
        <title>Unique metabolic strategies in Hadean analogues reveal hints for primordial physiology.</title>
        <authorList>
            <person name="Nobu M.K."/>
            <person name="Nakai R."/>
            <person name="Tamazawa S."/>
            <person name="Mori H."/>
            <person name="Toyoda A."/>
            <person name="Ijiri A."/>
            <person name="Suzuki S."/>
            <person name="Kurokawa K."/>
            <person name="Kamagata Y."/>
            <person name="Tamaki H."/>
        </authorList>
    </citation>
    <scope>NUCLEOTIDE SEQUENCE [LARGE SCALE GENOMIC DNA]</scope>
    <source>
        <strain evidence="1">BS525</strain>
    </source>
</reference>
<evidence type="ECO:0008006" key="3">
    <source>
        <dbReference type="Google" id="ProtNLM"/>
    </source>
</evidence>
<evidence type="ECO:0000313" key="2">
    <source>
        <dbReference type="Proteomes" id="UP000811545"/>
    </source>
</evidence>
<gene>
    <name evidence="1" type="ORF">DDT42_00605</name>
</gene>
<sequence>MKNIIILFLISILFISGCRKEEERMVHKINSVPYYLYYFNDKIFAIAESKSDDLTWTVIEILNDGFVELVTLQTPPQFPILIEDNLFIFGDNLRINLNNRQVFKLTSSEGVPSIVLVENGTLVAQFSQIIWFFQEDTSKEISIPAGFNLINLNREEMIFFDNKQTLYFTDREFNINREMGTLLNHQDKSQIITMNPREGFAVSSQGLTNLYYNVANQLTSISINDGIKEILPINEGVVLIGKKVYIFDLQGNYQPVYTPGNQYRYYGKSFDGESLKILFTNSLLNKSSVLTVSNNHKISIKHYREKFFSIAHNPDTVFFGSETEIIQINNRIIN</sequence>
<evidence type="ECO:0000313" key="1">
    <source>
        <dbReference type="EMBL" id="MBT9144757.1"/>
    </source>
</evidence>
<comment type="caution">
    <text evidence="1">The sequence shown here is derived from an EMBL/GenBank/DDBJ whole genome shotgun (WGS) entry which is preliminary data.</text>
</comment>
<accession>A0A9E2BH17</accession>
<proteinExistence type="predicted"/>
<name>A0A9E2BH17_PSYF1</name>
<protein>
    <recommendedName>
        <fullName evidence="3">Lipoprotein</fullName>
    </recommendedName>
</protein>
<dbReference type="EMBL" id="QLTW01000020">
    <property type="protein sequence ID" value="MBT9144757.1"/>
    <property type="molecule type" value="Genomic_DNA"/>
</dbReference>
<dbReference type="AlphaFoldDB" id="A0A9E2BH17"/>
<dbReference type="PROSITE" id="PS51257">
    <property type="entry name" value="PROKAR_LIPOPROTEIN"/>
    <property type="match status" value="1"/>
</dbReference>
<dbReference type="Proteomes" id="UP000811545">
    <property type="component" value="Unassembled WGS sequence"/>
</dbReference>
<organism evidence="1 2">
    <name type="scientific">Psychracetigena formicireducens</name>
    <dbReference type="NCBI Taxonomy" id="2986056"/>
    <lineage>
        <taxon>Bacteria</taxon>
        <taxon>Bacillati</taxon>
        <taxon>Candidatus Lithacetigenota</taxon>
        <taxon>Candidatus Psychracetigena</taxon>
    </lineage>
</organism>
<dbReference type="SUPFAM" id="SSF63829">
    <property type="entry name" value="Calcium-dependent phosphotriesterase"/>
    <property type="match status" value="1"/>
</dbReference>